<feature type="disulfide bond" evidence="14">
    <location>
        <begin position="21"/>
        <end position="28"/>
    </location>
</feature>
<dbReference type="InterPro" id="IPR052337">
    <property type="entry name" value="SAT4-like"/>
</dbReference>
<evidence type="ECO:0000256" key="15">
    <source>
        <dbReference type="SAM" id="MobiDB-lite"/>
    </source>
</evidence>
<evidence type="ECO:0000256" key="5">
    <source>
        <dbReference type="ARBA" id="ARBA00022525"/>
    </source>
</evidence>
<keyword evidence="9 16" id="KW-1133">Transmembrane helix</keyword>
<comment type="similarity">
    <text evidence="4">Belongs to the RBT5 family.</text>
</comment>
<dbReference type="PANTHER" id="PTHR33048:SF143">
    <property type="entry name" value="EXTRACELLULAR MEMBRANE PROTEIN CFEM DOMAIN-CONTAINING PROTEIN-RELATED"/>
    <property type="match status" value="1"/>
</dbReference>
<evidence type="ECO:0000256" key="3">
    <source>
        <dbReference type="ARBA" id="ARBA00004613"/>
    </source>
</evidence>
<proteinExistence type="inferred from homology"/>
<evidence type="ECO:0000313" key="18">
    <source>
        <dbReference type="EMBL" id="KAK3335226.1"/>
    </source>
</evidence>
<reference evidence="18" key="1">
    <citation type="journal article" date="2023" name="Mol. Phylogenet. Evol.">
        <title>Genome-scale phylogeny and comparative genomics of the fungal order Sordariales.</title>
        <authorList>
            <person name="Hensen N."/>
            <person name="Bonometti L."/>
            <person name="Westerberg I."/>
            <person name="Brannstrom I.O."/>
            <person name="Guillou S."/>
            <person name="Cros-Aarteil S."/>
            <person name="Calhoun S."/>
            <person name="Haridas S."/>
            <person name="Kuo A."/>
            <person name="Mondo S."/>
            <person name="Pangilinan J."/>
            <person name="Riley R."/>
            <person name="LaButti K."/>
            <person name="Andreopoulos B."/>
            <person name="Lipzen A."/>
            <person name="Chen C."/>
            <person name="Yan M."/>
            <person name="Daum C."/>
            <person name="Ng V."/>
            <person name="Clum A."/>
            <person name="Steindorff A."/>
            <person name="Ohm R.A."/>
            <person name="Martin F."/>
            <person name="Silar P."/>
            <person name="Natvig D.O."/>
            <person name="Lalanne C."/>
            <person name="Gautier V."/>
            <person name="Ament-Velasquez S.L."/>
            <person name="Kruys A."/>
            <person name="Hutchinson M.I."/>
            <person name="Powell A.J."/>
            <person name="Barry K."/>
            <person name="Miller A.N."/>
            <person name="Grigoriev I.V."/>
            <person name="Debuchy R."/>
            <person name="Gladieux P."/>
            <person name="Hiltunen Thoren M."/>
            <person name="Johannesson H."/>
        </authorList>
    </citation>
    <scope>NUCLEOTIDE SEQUENCE</scope>
    <source>
        <strain evidence="18">SMH4131-1</strain>
    </source>
</reference>
<feature type="transmembrane region" description="Helical" evidence="16">
    <location>
        <begin position="146"/>
        <end position="164"/>
    </location>
</feature>
<keyword evidence="14" id="KW-0479">Metal-binding</keyword>
<dbReference type="GO" id="GO:0098552">
    <property type="term" value="C:side of membrane"/>
    <property type="evidence" value="ECO:0007669"/>
    <property type="project" value="UniProtKB-KW"/>
</dbReference>
<evidence type="ECO:0000313" key="19">
    <source>
        <dbReference type="Proteomes" id="UP001286456"/>
    </source>
</evidence>
<keyword evidence="7 16" id="KW-0812">Transmembrane</keyword>
<evidence type="ECO:0000259" key="17">
    <source>
        <dbReference type="PROSITE" id="PS52012"/>
    </source>
</evidence>
<dbReference type="Pfam" id="PF20684">
    <property type="entry name" value="Fung_rhodopsin"/>
    <property type="match status" value="1"/>
</dbReference>
<keyword evidence="12" id="KW-0449">Lipoprotein</keyword>
<organism evidence="18 19">
    <name type="scientific">Cercophora scortea</name>
    <dbReference type="NCBI Taxonomy" id="314031"/>
    <lineage>
        <taxon>Eukaryota</taxon>
        <taxon>Fungi</taxon>
        <taxon>Dikarya</taxon>
        <taxon>Ascomycota</taxon>
        <taxon>Pezizomycotina</taxon>
        <taxon>Sordariomycetes</taxon>
        <taxon>Sordariomycetidae</taxon>
        <taxon>Sordariales</taxon>
        <taxon>Lasiosphaeriaceae</taxon>
        <taxon>Cercophora</taxon>
    </lineage>
</organism>
<keyword evidence="14" id="KW-0349">Heme</keyword>
<feature type="compositionally biased region" description="Pro residues" evidence="15">
    <location>
        <begin position="409"/>
        <end position="421"/>
    </location>
</feature>
<evidence type="ECO:0000256" key="10">
    <source>
        <dbReference type="ARBA" id="ARBA00023136"/>
    </source>
</evidence>
<feature type="transmembrane region" description="Helical" evidence="16">
    <location>
        <begin position="106"/>
        <end position="126"/>
    </location>
</feature>
<evidence type="ECO:0000256" key="2">
    <source>
        <dbReference type="ARBA" id="ARBA00004589"/>
    </source>
</evidence>
<keyword evidence="14" id="KW-0408">Iron</keyword>
<protein>
    <recommendedName>
        <fullName evidence="17">CFEM domain-containing protein</fullName>
    </recommendedName>
</protein>
<keyword evidence="6" id="KW-0336">GPI-anchor</keyword>
<accession>A0AAE0J2V0</accession>
<feature type="binding site" description="axial binding residue" evidence="14">
    <location>
        <position position="25"/>
    </location>
    <ligand>
        <name>heme</name>
        <dbReference type="ChEBI" id="CHEBI:30413"/>
    </ligand>
    <ligandPart>
        <name>Fe</name>
        <dbReference type="ChEBI" id="CHEBI:18248"/>
    </ligandPart>
</feature>
<evidence type="ECO:0000256" key="13">
    <source>
        <dbReference type="ARBA" id="ARBA00038359"/>
    </source>
</evidence>
<keyword evidence="8" id="KW-0732">Signal</keyword>
<reference evidence="18" key="2">
    <citation type="submission" date="2023-06" db="EMBL/GenBank/DDBJ databases">
        <authorList>
            <consortium name="Lawrence Berkeley National Laboratory"/>
            <person name="Haridas S."/>
            <person name="Hensen N."/>
            <person name="Bonometti L."/>
            <person name="Westerberg I."/>
            <person name="Brannstrom I.O."/>
            <person name="Guillou S."/>
            <person name="Cros-Aarteil S."/>
            <person name="Calhoun S."/>
            <person name="Kuo A."/>
            <person name="Mondo S."/>
            <person name="Pangilinan J."/>
            <person name="Riley R."/>
            <person name="Labutti K."/>
            <person name="Andreopoulos B."/>
            <person name="Lipzen A."/>
            <person name="Chen C."/>
            <person name="Yanf M."/>
            <person name="Daum C."/>
            <person name="Ng V."/>
            <person name="Clum A."/>
            <person name="Steindorff A."/>
            <person name="Ohm R."/>
            <person name="Martin F."/>
            <person name="Silar P."/>
            <person name="Natvig D."/>
            <person name="Lalanne C."/>
            <person name="Gautier V."/>
            <person name="Ament-Velasquez S.L."/>
            <person name="Kruys A."/>
            <person name="Hutchinson M.I."/>
            <person name="Powell A.J."/>
            <person name="Barry K."/>
            <person name="Miller A.N."/>
            <person name="Grigoriev I.V."/>
            <person name="Debuchy R."/>
            <person name="Gladieux P."/>
            <person name="Thoren M.H."/>
            <person name="Johannesson H."/>
        </authorList>
    </citation>
    <scope>NUCLEOTIDE SEQUENCE</scope>
    <source>
        <strain evidence="18">SMH4131-1</strain>
    </source>
</reference>
<sequence length="465" mass="50868">MASIPDCALACLGAAIANSTCSFEDAACQCTNTDLNNQASDCILSTCTVREALTTLNITNVQCGVTPHVDHKHIPPLIAFIALAASAVVLRLIARVVTKNHFWWDDLCNMLAALVCFTFFGVSVYITDLGIGTDIWAISFDDLTALNSVAFSIIILYATCRFLIRTSIILFYIRIFRTTTAIRILWATFFLNIVVFVPFFWVTIFQCKPISYFWLQWDGQHQGECIDPNNFVLASAIIDLVEDVWLLALPLAYIIRLRLPWKQKWPAAVMFAVGIWTLVLSIIRVPTTTKFSVTALTNTDSIPVILWSGLELDVGLFCACLPTIYPLLRQLTSDVKKHCSRDRSKTGHSAPYSSSSYNSLGSRPHVGFQAPGPLTLPAGVHGSGGGGEITVTASMTQEEEYLTRRHEQPPPVPPPPRPIRYPGPGGEQEGDFAGGRGRGFLGNDIEMGTVQTRVTGPGGGSTGMF</sequence>
<dbReference type="AlphaFoldDB" id="A0AAE0J2V0"/>
<dbReference type="GO" id="GO:0005576">
    <property type="term" value="C:extracellular region"/>
    <property type="evidence" value="ECO:0007669"/>
    <property type="project" value="UniProtKB-SubCell"/>
</dbReference>
<evidence type="ECO:0000256" key="1">
    <source>
        <dbReference type="ARBA" id="ARBA00004141"/>
    </source>
</evidence>
<evidence type="ECO:0000256" key="8">
    <source>
        <dbReference type="ARBA" id="ARBA00022729"/>
    </source>
</evidence>
<evidence type="ECO:0000256" key="4">
    <source>
        <dbReference type="ARBA" id="ARBA00010031"/>
    </source>
</evidence>
<evidence type="ECO:0000256" key="9">
    <source>
        <dbReference type="ARBA" id="ARBA00022989"/>
    </source>
</evidence>
<feature type="region of interest" description="Disordered" evidence="15">
    <location>
        <begin position="368"/>
        <end position="443"/>
    </location>
</feature>
<dbReference type="InterPro" id="IPR049326">
    <property type="entry name" value="Rhodopsin_dom_fungi"/>
</dbReference>
<feature type="transmembrane region" description="Helical" evidence="16">
    <location>
        <begin position="184"/>
        <end position="204"/>
    </location>
</feature>
<evidence type="ECO:0000256" key="16">
    <source>
        <dbReference type="SAM" id="Phobius"/>
    </source>
</evidence>
<evidence type="ECO:0000256" key="7">
    <source>
        <dbReference type="ARBA" id="ARBA00022692"/>
    </source>
</evidence>
<evidence type="ECO:0000256" key="12">
    <source>
        <dbReference type="ARBA" id="ARBA00023288"/>
    </source>
</evidence>
<comment type="caution">
    <text evidence="18">The sequence shown here is derived from an EMBL/GenBank/DDBJ whole genome shotgun (WGS) entry which is preliminary data.</text>
</comment>
<dbReference type="Pfam" id="PF05730">
    <property type="entry name" value="CFEM"/>
    <property type="match status" value="1"/>
</dbReference>
<feature type="transmembrane region" description="Helical" evidence="16">
    <location>
        <begin position="267"/>
        <end position="285"/>
    </location>
</feature>
<evidence type="ECO:0000256" key="6">
    <source>
        <dbReference type="ARBA" id="ARBA00022622"/>
    </source>
</evidence>
<dbReference type="GO" id="GO:0046872">
    <property type="term" value="F:metal ion binding"/>
    <property type="evidence" value="ECO:0007669"/>
    <property type="project" value="UniProtKB-UniRule"/>
</dbReference>
<comment type="subcellular location">
    <subcellularLocation>
        <location evidence="2">Membrane</location>
        <topology evidence="2">Lipid-anchor</topology>
        <topology evidence="2">GPI-anchor</topology>
    </subcellularLocation>
    <subcellularLocation>
        <location evidence="1">Membrane</location>
        <topology evidence="1">Multi-pass membrane protein</topology>
    </subcellularLocation>
    <subcellularLocation>
        <location evidence="3">Secreted</location>
    </subcellularLocation>
</comment>
<dbReference type="EMBL" id="JAUEPO010000001">
    <property type="protein sequence ID" value="KAK3335226.1"/>
    <property type="molecule type" value="Genomic_DNA"/>
</dbReference>
<keyword evidence="10 16" id="KW-0472">Membrane</keyword>
<feature type="transmembrane region" description="Helical" evidence="16">
    <location>
        <begin position="74"/>
        <end position="94"/>
    </location>
</feature>
<keyword evidence="19" id="KW-1185">Reference proteome</keyword>
<keyword evidence="11 14" id="KW-1015">Disulfide bond</keyword>
<feature type="transmembrane region" description="Helical" evidence="16">
    <location>
        <begin position="231"/>
        <end position="255"/>
    </location>
</feature>
<comment type="similarity">
    <text evidence="13">Belongs to the SAT4 family.</text>
</comment>
<name>A0AAE0J2V0_9PEZI</name>
<dbReference type="SMART" id="SM00747">
    <property type="entry name" value="CFEM"/>
    <property type="match status" value="1"/>
</dbReference>
<dbReference type="Proteomes" id="UP001286456">
    <property type="component" value="Unassembled WGS sequence"/>
</dbReference>
<keyword evidence="6" id="KW-0325">Glycoprotein</keyword>
<dbReference type="PANTHER" id="PTHR33048">
    <property type="entry name" value="PTH11-LIKE INTEGRAL MEMBRANE PROTEIN (AFU_ORTHOLOGUE AFUA_5G11245)"/>
    <property type="match status" value="1"/>
</dbReference>
<gene>
    <name evidence="18" type="ORF">B0T19DRAFT_436108</name>
</gene>
<feature type="disulfide bond" evidence="14">
    <location>
        <begin position="11"/>
        <end position="42"/>
    </location>
</feature>
<feature type="disulfide bond" evidence="14">
    <location>
        <begin position="7"/>
        <end position="47"/>
    </location>
</feature>
<feature type="disulfide bond" evidence="14">
    <location>
        <begin position="30"/>
        <end position="63"/>
    </location>
</feature>
<feature type="compositionally biased region" description="Gly residues" evidence="15">
    <location>
        <begin position="423"/>
        <end position="440"/>
    </location>
</feature>
<dbReference type="PROSITE" id="PS52012">
    <property type="entry name" value="CFEM"/>
    <property type="match status" value="1"/>
</dbReference>
<feature type="domain" description="CFEM" evidence="17">
    <location>
        <begin position="1"/>
        <end position="90"/>
    </location>
</feature>
<dbReference type="InterPro" id="IPR008427">
    <property type="entry name" value="Extracellular_membr_CFEM_dom"/>
</dbReference>
<keyword evidence="5" id="KW-0964">Secreted</keyword>
<evidence type="ECO:0000256" key="11">
    <source>
        <dbReference type="ARBA" id="ARBA00023157"/>
    </source>
</evidence>
<evidence type="ECO:0000256" key="14">
    <source>
        <dbReference type="PROSITE-ProRule" id="PRU01356"/>
    </source>
</evidence>